<evidence type="ECO:0000256" key="1">
    <source>
        <dbReference type="SAM" id="Phobius"/>
    </source>
</evidence>
<gene>
    <name evidence="2" type="ORF">BP01DRAFT_356961</name>
</gene>
<keyword evidence="1" id="KW-1133">Transmembrane helix</keyword>
<sequence>MIIAYAAEVGLALVGSLDSHAPKPSSLFFFFSSLALISPIMLLRVLAFAYIASYAGNAAGAVIPL</sequence>
<keyword evidence="1" id="KW-0812">Transmembrane</keyword>
<dbReference type="GeneID" id="37076310"/>
<proteinExistence type="predicted"/>
<evidence type="ECO:0000313" key="3">
    <source>
        <dbReference type="Proteomes" id="UP000248349"/>
    </source>
</evidence>
<dbReference type="EMBL" id="KZ821233">
    <property type="protein sequence ID" value="PYH45045.1"/>
    <property type="molecule type" value="Genomic_DNA"/>
</dbReference>
<keyword evidence="1" id="KW-0472">Membrane</keyword>
<dbReference type="RefSeq" id="XP_025431027.1">
    <property type="nucleotide sequence ID" value="XM_025575082.1"/>
</dbReference>
<reference evidence="2 3" key="1">
    <citation type="submission" date="2016-12" db="EMBL/GenBank/DDBJ databases">
        <title>The genomes of Aspergillus section Nigri reveals drivers in fungal speciation.</title>
        <authorList>
            <consortium name="DOE Joint Genome Institute"/>
            <person name="Vesth T.C."/>
            <person name="Nybo J."/>
            <person name="Theobald S."/>
            <person name="Brandl J."/>
            <person name="Frisvad J.C."/>
            <person name="Nielsen K.F."/>
            <person name="Lyhne E.K."/>
            <person name="Kogle M.E."/>
            <person name="Kuo A."/>
            <person name="Riley R."/>
            <person name="Clum A."/>
            <person name="Nolan M."/>
            <person name="Lipzen A."/>
            <person name="Salamov A."/>
            <person name="Henrissat B."/>
            <person name="Wiebenga A."/>
            <person name="De Vries R.P."/>
            <person name="Grigoriev I.V."/>
            <person name="Mortensen U.H."/>
            <person name="Andersen M.R."/>
            <person name="Baker S.E."/>
        </authorList>
    </citation>
    <scope>NUCLEOTIDE SEQUENCE [LARGE SCALE GENOMIC DNA]</scope>
    <source>
        <strain evidence="2 3">JOP 1030-1</strain>
    </source>
</reference>
<keyword evidence="3" id="KW-1185">Reference proteome</keyword>
<dbReference type="AlphaFoldDB" id="A0A318ZCB4"/>
<name>A0A318ZCB4_9EURO</name>
<dbReference type="Proteomes" id="UP000248349">
    <property type="component" value="Unassembled WGS sequence"/>
</dbReference>
<evidence type="ECO:0000313" key="2">
    <source>
        <dbReference type="EMBL" id="PYH45045.1"/>
    </source>
</evidence>
<feature type="transmembrane region" description="Helical" evidence="1">
    <location>
        <begin position="27"/>
        <end position="51"/>
    </location>
</feature>
<accession>A0A318ZCB4</accession>
<organism evidence="2 3">
    <name type="scientific">Aspergillus saccharolyticus JOP 1030-1</name>
    <dbReference type="NCBI Taxonomy" id="1450539"/>
    <lineage>
        <taxon>Eukaryota</taxon>
        <taxon>Fungi</taxon>
        <taxon>Dikarya</taxon>
        <taxon>Ascomycota</taxon>
        <taxon>Pezizomycotina</taxon>
        <taxon>Eurotiomycetes</taxon>
        <taxon>Eurotiomycetidae</taxon>
        <taxon>Eurotiales</taxon>
        <taxon>Aspergillaceae</taxon>
        <taxon>Aspergillus</taxon>
        <taxon>Aspergillus subgen. Circumdati</taxon>
    </lineage>
</organism>
<protein>
    <submittedName>
        <fullName evidence="2">Uncharacterized protein</fullName>
    </submittedName>
</protein>